<proteinExistence type="inferred from homology"/>
<feature type="transmembrane region" description="Helical" evidence="7">
    <location>
        <begin position="76"/>
        <end position="97"/>
    </location>
</feature>
<dbReference type="GO" id="GO:0005783">
    <property type="term" value="C:endoplasmic reticulum"/>
    <property type="evidence" value="ECO:0007669"/>
    <property type="project" value="TreeGrafter"/>
</dbReference>
<evidence type="ECO:0000256" key="3">
    <source>
        <dbReference type="ARBA" id="ARBA00022692"/>
    </source>
</evidence>
<feature type="transmembrane region" description="Helical" evidence="7">
    <location>
        <begin position="381"/>
        <end position="402"/>
    </location>
</feature>
<dbReference type="Pfam" id="PF03381">
    <property type="entry name" value="CDC50"/>
    <property type="match status" value="1"/>
</dbReference>
<keyword evidence="3 7" id="KW-0812">Transmembrane</keyword>
<comment type="subcellular location">
    <subcellularLocation>
        <location evidence="1">Membrane</location>
        <topology evidence="1">Multi-pass membrane protein</topology>
    </subcellularLocation>
</comment>
<keyword evidence="9" id="KW-1185">Reference proteome</keyword>
<evidence type="ECO:0000256" key="1">
    <source>
        <dbReference type="ARBA" id="ARBA00004141"/>
    </source>
</evidence>
<dbReference type="EMBL" id="JASBNA010000003">
    <property type="protein sequence ID" value="KAK7693138.1"/>
    <property type="molecule type" value="Genomic_DNA"/>
</dbReference>
<feature type="transmembrane region" description="Helical" evidence="7">
    <location>
        <begin position="15"/>
        <end position="32"/>
    </location>
</feature>
<keyword evidence="4 7" id="KW-1133">Transmembrane helix</keyword>
<dbReference type="GO" id="GO:0005886">
    <property type="term" value="C:plasma membrane"/>
    <property type="evidence" value="ECO:0007669"/>
    <property type="project" value="TreeGrafter"/>
</dbReference>
<dbReference type="AlphaFoldDB" id="A0AAW0GSH2"/>
<accession>A0AAW0GSH2</accession>
<dbReference type="InterPro" id="IPR005045">
    <property type="entry name" value="CDC50/LEM3_fam"/>
</dbReference>
<evidence type="ECO:0000256" key="2">
    <source>
        <dbReference type="ARBA" id="ARBA00009457"/>
    </source>
</evidence>
<comment type="similarity">
    <text evidence="2 6">Belongs to the CDC50/LEM3 family.</text>
</comment>
<evidence type="ECO:0000256" key="7">
    <source>
        <dbReference type="SAM" id="Phobius"/>
    </source>
</evidence>
<organism evidence="8 9">
    <name type="scientific">Cerrena zonata</name>
    <dbReference type="NCBI Taxonomy" id="2478898"/>
    <lineage>
        <taxon>Eukaryota</taxon>
        <taxon>Fungi</taxon>
        <taxon>Dikarya</taxon>
        <taxon>Basidiomycota</taxon>
        <taxon>Agaricomycotina</taxon>
        <taxon>Agaricomycetes</taxon>
        <taxon>Polyporales</taxon>
        <taxon>Cerrenaceae</taxon>
        <taxon>Cerrena</taxon>
    </lineage>
</organism>
<gene>
    <name evidence="8" type="ORF">QCA50_002704</name>
</gene>
<comment type="caution">
    <text evidence="8">The sequence shown here is derived from an EMBL/GenBank/DDBJ whole genome shotgun (WGS) entry which is preliminary data.</text>
</comment>
<dbReference type="Proteomes" id="UP001385951">
    <property type="component" value="Unassembled WGS sequence"/>
</dbReference>
<evidence type="ECO:0000313" key="8">
    <source>
        <dbReference type="EMBL" id="KAK7693138.1"/>
    </source>
</evidence>
<protein>
    <recommendedName>
        <fullName evidence="10">Cell cycle control protein</fullName>
    </recommendedName>
</protein>
<evidence type="ECO:0000256" key="6">
    <source>
        <dbReference type="PIRNR" id="PIRNR015840"/>
    </source>
</evidence>
<reference evidence="8 9" key="1">
    <citation type="submission" date="2022-09" db="EMBL/GenBank/DDBJ databases">
        <authorList>
            <person name="Palmer J.M."/>
        </authorList>
    </citation>
    <scope>NUCLEOTIDE SEQUENCE [LARGE SCALE GENOMIC DNA]</scope>
    <source>
        <strain evidence="8 9">DSM 7382</strain>
    </source>
</reference>
<dbReference type="GO" id="GO:0005794">
    <property type="term" value="C:Golgi apparatus"/>
    <property type="evidence" value="ECO:0007669"/>
    <property type="project" value="TreeGrafter"/>
</dbReference>
<sequence length="422" mass="47768">MTKGELHNSFRHHSLSWFSSPSFLSFITMGLFQRKREDADSSESSKKEKGSWRRPANTAFKQQRLKAWQPILTPKTVLPTFFVIGLLFAPIGALLIWGSGKVSEMTFDYTDCEIQTPSTSPDDLQFFDMKDFSYNLKAGSTNAPFSTPQFAFLNRSDDTSLNVGERVQCYVQFDVPVDLDPTVLFYYKLTNFYQNHRRYVKSLDSDQLKGKAVSAGSLKGGDCKPLDINADGKAIYPCGLIANSYFNDTYTPLNLTTDSATTYTFSESGIAWPGEAKKYTDKPDYDLADIVPPPNWGAKFPNNYTEDNPPPNLKEDEHFQNWMRTAGLPTFTKLWGRNDNDKLLKGRYQMAVNLNFPVRTYKGRKAIVISTVSWIGGKNPFLGWAYIATASLFVLLAILGTIRHMIKPRKLGDMTLLSWNRQ</sequence>
<evidence type="ECO:0000313" key="9">
    <source>
        <dbReference type="Proteomes" id="UP001385951"/>
    </source>
</evidence>
<name>A0AAW0GSH2_9APHY</name>
<dbReference type="GO" id="GO:0045332">
    <property type="term" value="P:phospholipid translocation"/>
    <property type="evidence" value="ECO:0007669"/>
    <property type="project" value="UniProtKB-UniRule"/>
</dbReference>
<dbReference type="PANTHER" id="PTHR10926">
    <property type="entry name" value="CELL CYCLE CONTROL PROTEIN 50"/>
    <property type="match status" value="1"/>
</dbReference>
<dbReference type="PANTHER" id="PTHR10926:SF0">
    <property type="entry name" value="CDC50, ISOFORM A"/>
    <property type="match status" value="1"/>
</dbReference>
<evidence type="ECO:0008006" key="10">
    <source>
        <dbReference type="Google" id="ProtNLM"/>
    </source>
</evidence>
<keyword evidence="5 6" id="KW-0472">Membrane</keyword>
<evidence type="ECO:0000256" key="4">
    <source>
        <dbReference type="ARBA" id="ARBA00022989"/>
    </source>
</evidence>
<evidence type="ECO:0000256" key="5">
    <source>
        <dbReference type="ARBA" id="ARBA00023136"/>
    </source>
</evidence>
<dbReference type="PIRSF" id="PIRSF015840">
    <property type="entry name" value="DUF284_TM_euk"/>
    <property type="match status" value="1"/>
</dbReference>